<evidence type="ECO:0000256" key="1">
    <source>
        <dbReference type="SAM" id="MobiDB-lite"/>
    </source>
</evidence>
<sequence>MSADLKSSVRLYGGYPSLFTKRLKLALSPKSANRDERRSSLFAKRLELAWSRVAGCRLTVAMQQAEASASRDRNPRHLSRFDLHSRTSPVNDEGPPSHSRKGRPAVNDRNLERGATTSELAARTYSIPNKPAHRPCVTHCDTPPPSLATRRELDWPPGVRCPGTSRPLLAATPWTAPIVSAVD</sequence>
<comment type="caution">
    <text evidence="2">The sequence shown here is derived from an EMBL/GenBank/DDBJ whole genome shotgun (WGS) entry which is preliminary data.</text>
</comment>
<proteinExistence type="predicted"/>
<gene>
    <name evidence="2" type="ORF">THAOC_17436</name>
</gene>
<evidence type="ECO:0000313" key="2">
    <source>
        <dbReference type="EMBL" id="EJK61979.1"/>
    </source>
</evidence>
<feature type="compositionally biased region" description="Basic and acidic residues" evidence="1">
    <location>
        <begin position="69"/>
        <end position="85"/>
    </location>
</feature>
<feature type="region of interest" description="Disordered" evidence="1">
    <location>
        <begin position="66"/>
        <end position="120"/>
    </location>
</feature>
<evidence type="ECO:0000313" key="3">
    <source>
        <dbReference type="Proteomes" id="UP000266841"/>
    </source>
</evidence>
<dbReference type="AlphaFoldDB" id="K0SAI7"/>
<protein>
    <submittedName>
        <fullName evidence="2">Uncharacterized protein</fullName>
    </submittedName>
</protein>
<accession>K0SAI7</accession>
<dbReference type="EMBL" id="AGNL01019233">
    <property type="protein sequence ID" value="EJK61979.1"/>
    <property type="molecule type" value="Genomic_DNA"/>
</dbReference>
<reference evidence="2 3" key="1">
    <citation type="journal article" date="2012" name="Genome Biol.">
        <title>Genome and low-iron response of an oceanic diatom adapted to chronic iron limitation.</title>
        <authorList>
            <person name="Lommer M."/>
            <person name="Specht M."/>
            <person name="Roy A.S."/>
            <person name="Kraemer L."/>
            <person name="Andreson R."/>
            <person name="Gutowska M.A."/>
            <person name="Wolf J."/>
            <person name="Bergner S.V."/>
            <person name="Schilhabel M.B."/>
            <person name="Klostermeier U.C."/>
            <person name="Beiko R.G."/>
            <person name="Rosenstiel P."/>
            <person name="Hippler M."/>
            <person name="Laroche J."/>
        </authorList>
    </citation>
    <scope>NUCLEOTIDE SEQUENCE [LARGE SCALE GENOMIC DNA]</scope>
    <source>
        <strain evidence="2 3">CCMP1005</strain>
    </source>
</reference>
<organism evidence="2 3">
    <name type="scientific">Thalassiosira oceanica</name>
    <name type="common">Marine diatom</name>
    <dbReference type="NCBI Taxonomy" id="159749"/>
    <lineage>
        <taxon>Eukaryota</taxon>
        <taxon>Sar</taxon>
        <taxon>Stramenopiles</taxon>
        <taxon>Ochrophyta</taxon>
        <taxon>Bacillariophyta</taxon>
        <taxon>Coscinodiscophyceae</taxon>
        <taxon>Thalassiosirophycidae</taxon>
        <taxon>Thalassiosirales</taxon>
        <taxon>Thalassiosiraceae</taxon>
        <taxon>Thalassiosira</taxon>
    </lineage>
</organism>
<keyword evidence="3" id="KW-1185">Reference proteome</keyword>
<name>K0SAI7_THAOC</name>
<dbReference type="Proteomes" id="UP000266841">
    <property type="component" value="Unassembled WGS sequence"/>
</dbReference>